<dbReference type="GO" id="GO:0004843">
    <property type="term" value="F:cysteine-type deubiquitinase activity"/>
    <property type="evidence" value="ECO:0007669"/>
    <property type="project" value="UniProtKB-UniRule"/>
</dbReference>
<feature type="region of interest" description="Disordered" evidence="8">
    <location>
        <begin position="42"/>
        <end position="87"/>
    </location>
</feature>
<dbReference type="InterPro" id="IPR018200">
    <property type="entry name" value="USP_CS"/>
</dbReference>
<evidence type="ECO:0000256" key="7">
    <source>
        <dbReference type="RuleBase" id="RU366025"/>
    </source>
</evidence>
<dbReference type="GO" id="GO:0006508">
    <property type="term" value="P:proteolysis"/>
    <property type="evidence" value="ECO:0007669"/>
    <property type="project" value="UniProtKB-KW"/>
</dbReference>
<dbReference type="PROSITE" id="PS00973">
    <property type="entry name" value="USP_2"/>
    <property type="match status" value="1"/>
</dbReference>
<protein>
    <recommendedName>
        <fullName evidence="7">Ubiquitin carboxyl-terminal hydrolase</fullName>
        <ecNumber evidence="7">3.4.19.12</ecNumber>
    </recommendedName>
</protein>
<dbReference type="PROSITE" id="PS00972">
    <property type="entry name" value="USP_1"/>
    <property type="match status" value="1"/>
</dbReference>
<evidence type="ECO:0000259" key="9">
    <source>
        <dbReference type="PROSITE" id="PS50235"/>
    </source>
</evidence>
<evidence type="ECO:0000256" key="5">
    <source>
        <dbReference type="ARBA" id="ARBA00022801"/>
    </source>
</evidence>
<dbReference type="PANTHER" id="PTHR24006:SF687">
    <property type="entry name" value="UBIQUITIN CARBOXYL-TERMINAL HYDROLASE 10"/>
    <property type="match status" value="1"/>
</dbReference>
<keyword evidence="3 7" id="KW-0645">Protease</keyword>
<dbReference type="PROSITE" id="PS50235">
    <property type="entry name" value="USP_3"/>
    <property type="match status" value="1"/>
</dbReference>
<feature type="compositionally biased region" description="Polar residues" evidence="8">
    <location>
        <begin position="46"/>
        <end position="76"/>
    </location>
</feature>
<feature type="domain" description="USP" evidence="9">
    <location>
        <begin position="157"/>
        <end position="517"/>
    </location>
</feature>
<proteinExistence type="inferred from homology"/>
<dbReference type="EC" id="3.4.19.12" evidence="7"/>
<dbReference type="PANTHER" id="PTHR24006">
    <property type="entry name" value="UBIQUITIN CARBOXYL-TERMINAL HYDROLASE"/>
    <property type="match status" value="1"/>
</dbReference>
<feature type="region of interest" description="Disordered" evidence="8">
    <location>
        <begin position="100"/>
        <end position="128"/>
    </location>
</feature>
<gene>
    <name evidence="10" type="primary">USP10</name>
    <name evidence="10" type="ORF">TSPGSL018_18900</name>
</gene>
<name>A0A061R0E5_9CHLO</name>
<comment type="function">
    <text evidence="7">Recognizes and hydrolyzes the peptide bond at the C-terminal Gly of ubiquitin. Involved in the processing of poly-ubiquitin precursors as well as that of ubiquitinated proteins.</text>
</comment>
<dbReference type="InterPro" id="IPR001394">
    <property type="entry name" value="Peptidase_C19_UCH"/>
</dbReference>
<keyword evidence="6 7" id="KW-0788">Thiol protease</keyword>
<accession>A0A061R0E5</accession>
<dbReference type="Gene3D" id="3.90.70.10">
    <property type="entry name" value="Cysteine proteinases"/>
    <property type="match status" value="1"/>
</dbReference>
<evidence type="ECO:0000256" key="2">
    <source>
        <dbReference type="ARBA" id="ARBA00009085"/>
    </source>
</evidence>
<dbReference type="EMBL" id="GBEZ01022675">
    <property type="protein sequence ID" value="JAC64174.1"/>
    <property type="molecule type" value="Transcribed_RNA"/>
</dbReference>
<evidence type="ECO:0000256" key="1">
    <source>
        <dbReference type="ARBA" id="ARBA00000707"/>
    </source>
</evidence>
<evidence type="ECO:0000256" key="3">
    <source>
        <dbReference type="ARBA" id="ARBA00022670"/>
    </source>
</evidence>
<evidence type="ECO:0000256" key="8">
    <source>
        <dbReference type="SAM" id="MobiDB-lite"/>
    </source>
</evidence>
<dbReference type="GO" id="GO:0005634">
    <property type="term" value="C:nucleus"/>
    <property type="evidence" value="ECO:0007669"/>
    <property type="project" value="TreeGrafter"/>
</dbReference>
<comment type="similarity">
    <text evidence="2 7">Belongs to the peptidase C19 family.</text>
</comment>
<dbReference type="AlphaFoldDB" id="A0A061R0E5"/>
<evidence type="ECO:0000256" key="4">
    <source>
        <dbReference type="ARBA" id="ARBA00022786"/>
    </source>
</evidence>
<sequence length="522" mass="55897">AFQPVQQLCFGQGFSDEEQIFLGLKIGPDCEPALLDKTSRRDGCNRANSQDEAGQSSGCVDTCSAESNGRQTSEHNQVGKEHSEPDLAQDFNRVSIEDTDQPELHSGSEENRSSATLASAGIPTPAPRLEVPEGALQWLLKPQPFHSAEAESGLGSRGLVNNGSTCFANSVLQALVGCSHFAEVLQKLAQAVPVLSEADFPTLLALGHFSREYSSLGCLAPKGAAGQVNRVPLNPVSLSRVISEFAPPPVPGRAKWGAGTEQHDAQEFLTFLLDKAHQELQLLQRQQAAADALGCSPASAEEDDGWEQVGKGNRSAVTRGRAGAEGGATHVSRIFGGALQSEVRAAGSRPSATRQHFTALPLDILPDSVGSVQDALALLTTPEPISGYRPDGASRPMTAKKCVKLLELPQVLVLHLMRFTYGESGLVKVHKHVSYGKGLEIRAGMLSEQCTNARRRGAAYELLAVVEHHGRTPHGGHYTADVRAGGSWLHFNDTEVAEAREDAVMQRKAYMLFYARAPPARP</sequence>
<feature type="non-terminal residue" evidence="10">
    <location>
        <position position="1"/>
    </location>
</feature>
<evidence type="ECO:0000313" key="10">
    <source>
        <dbReference type="EMBL" id="JAC64174.1"/>
    </source>
</evidence>
<reference evidence="10" key="1">
    <citation type="submission" date="2014-05" db="EMBL/GenBank/DDBJ databases">
        <title>The transcriptome of the halophilic microalga Tetraselmis sp. GSL018 isolated from the Great Salt Lake, Utah.</title>
        <authorList>
            <person name="Jinkerson R.E."/>
            <person name="D'Adamo S."/>
            <person name="Posewitz M.C."/>
        </authorList>
    </citation>
    <scope>NUCLEOTIDE SEQUENCE</scope>
    <source>
        <strain evidence="10">GSL018</strain>
    </source>
</reference>
<dbReference type="InterPro" id="IPR028889">
    <property type="entry name" value="USP"/>
</dbReference>
<dbReference type="GO" id="GO:0005829">
    <property type="term" value="C:cytosol"/>
    <property type="evidence" value="ECO:0007669"/>
    <property type="project" value="TreeGrafter"/>
</dbReference>
<dbReference type="GO" id="GO:0016579">
    <property type="term" value="P:protein deubiquitination"/>
    <property type="evidence" value="ECO:0007669"/>
    <property type="project" value="InterPro"/>
</dbReference>
<keyword evidence="5 7" id="KW-0378">Hydrolase</keyword>
<dbReference type="SUPFAM" id="SSF54001">
    <property type="entry name" value="Cysteine proteinases"/>
    <property type="match status" value="1"/>
</dbReference>
<dbReference type="InterPro" id="IPR050164">
    <property type="entry name" value="Peptidase_C19"/>
</dbReference>
<dbReference type="Pfam" id="PF00443">
    <property type="entry name" value="UCH"/>
    <property type="match status" value="1"/>
</dbReference>
<feature type="compositionally biased region" description="Basic and acidic residues" evidence="8">
    <location>
        <begin position="102"/>
        <end position="112"/>
    </location>
</feature>
<evidence type="ECO:0000256" key="6">
    <source>
        <dbReference type="ARBA" id="ARBA00022807"/>
    </source>
</evidence>
<keyword evidence="4 7" id="KW-0833">Ubl conjugation pathway</keyword>
<organism evidence="10">
    <name type="scientific">Tetraselmis sp. GSL018</name>
    <dbReference type="NCBI Taxonomy" id="582737"/>
    <lineage>
        <taxon>Eukaryota</taxon>
        <taxon>Viridiplantae</taxon>
        <taxon>Chlorophyta</taxon>
        <taxon>core chlorophytes</taxon>
        <taxon>Chlorodendrophyceae</taxon>
        <taxon>Chlorodendrales</taxon>
        <taxon>Chlorodendraceae</taxon>
        <taxon>Tetraselmis</taxon>
    </lineage>
</organism>
<dbReference type="InterPro" id="IPR038765">
    <property type="entry name" value="Papain-like_cys_pep_sf"/>
</dbReference>
<comment type="catalytic activity">
    <reaction evidence="1 7">
        <text>Thiol-dependent hydrolysis of ester, thioester, amide, peptide and isopeptide bonds formed by the C-terminal Gly of ubiquitin (a 76-residue protein attached to proteins as an intracellular targeting signal).</text>
        <dbReference type="EC" id="3.4.19.12"/>
    </reaction>
</comment>